<dbReference type="GO" id="GO:0003729">
    <property type="term" value="F:mRNA binding"/>
    <property type="evidence" value="ECO:0007669"/>
    <property type="project" value="TreeGrafter"/>
</dbReference>
<dbReference type="PANTHER" id="PTHR12876:SF35">
    <property type="entry name" value="LD08718P-RELATED"/>
    <property type="match status" value="1"/>
</dbReference>
<dbReference type="PANTHER" id="PTHR12876">
    <property type="entry name" value="N4BP1-RELATED"/>
    <property type="match status" value="1"/>
</dbReference>
<reference evidence="3 4" key="1">
    <citation type="submission" date="2024-03" db="EMBL/GenBank/DDBJ databases">
        <title>The genome assembly and annotation of the cricket Gryllus longicercus Weissman &amp; Gray.</title>
        <authorList>
            <person name="Szrajer S."/>
            <person name="Gray D."/>
            <person name="Ylla G."/>
        </authorList>
    </citation>
    <scope>NUCLEOTIDE SEQUENCE [LARGE SCALE GENOMIC DNA]</scope>
    <source>
        <strain evidence="3">DAG 2021-001</strain>
        <tissue evidence="3">Whole body minus gut</tissue>
    </source>
</reference>
<feature type="compositionally biased region" description="Basic and acidic residues" evidence="1">
    <location>
        <begin position="61"/>
        <end position="72"/>
    </location>
</feature>
<evidence type="ECO:0000259" key="2">
    <source>
        <dbReference type="Pfam" id="PF11977"/>
    </source>
</evidence>
<sequence length="512" mass="57253">MAPRKKRKSIGQSSSVKRVTSGVQKQNKKKNDKKPKRSKNDSIQEITMNETFVPLSGDENISEKNKEMKPPEDVDVIGDGNILGADFIPFSAKPLQNNVPKINDEVVANQTIEICEVPETIVVDDDNDEESICVDDSIASSDSESDSVNDSIQIVAETQKSSCGILLDIVGQSSMKTKASLSIPKKRKIDDSIEILETNSVCDRPGKKVKIHKSQENSSASLSIISNSDDEAPRCLDEDDEIVIVETIDNNSRDSVKVMNDFIPVKMSSALEREKTRRKKNFVKRSRNRWNLGQDDRSTGAPHSVVIQDTVGIVPSSAHYKSPLSNNANQETNTVDTYHNVYGNNVYNPNSVQKTGLRPVIIDGSNVAFGHGGKSFSTRGIEICVNYFVKRGHWVVAFVPLFRRSEVSDADRKILDELKKNNQLAFTPSRFLHGRRVASYDDRFIVQCAAELGGIVVSTDNYRDLICENEAWRETIEKRLLMFTWVGDLLMFPDDPNGRGGPRLEEFLRFPR</sequence>
<gene>
    <name evidence="3" type="ORF">R5R35_008969</name>
</gene>
<dbReference type="CDD" id="cd18719">
    <property type="entry name" value="PIN_Zc3h12a-N4BP1-like"/>
    <property type="match status" value="1"/>
</dbReference>
<dbReference type="InterPro" id="IPR051101">
    <property type="entry name" value="ZC3H12/N4BP1_RNase_Reg"/>
</dbReference>
<name>A0AAN9Z6J3_9ORTH</name>
<dbReference type="AlphaFoldDB" id="A0AAN9Z6J3"/>
<comment type="caution">
    <text evidence="3">The sequence shown here is derived from an EMBL/GenBank/DDBJ whole genome shotgun (WGS) entry which is preliminary data.</text>
</comment>
<dbReference type="GO" id="GO:0005634">
    <property type="term" value="C:nucleus"/>
    <property type="evidence" value="ECO:0007669"/>
    <property type="project" value="TreeGrafter"/>
</dbReference>
<evidence type="ECO:0000256" key="1">
    <source>
        <dbReference type="SAM" id="MobiDB-lite"/>
    </source>
</evidence>
<dbReference type="InterPro" id="IPR021869">
    <property type="entry name" value="RNase_Zc3h12_NYN"/>
</dbReference>
<dbReference type="Pfam" id="PF11977">
    <property type="entry name" value="RNase_Zc3h12a"/>
    <property type="match status" value="1"/>
</dbReference>
<feature type="compositionally biased region" description="Polar residues" evidence="1">
    <location>
        <begin position="10"/>
        <end position="23"/>
    </location>
</feature>
<dbReference type="FunFam" id="3.40.50.11980:FF:000001">
    <property type="entry name" value="ZC3H12A isoform 1"/>
    <property type="match status" value="1"/>
</dbReference>
<feature type="region of interest" description="Disordered" evidence="1">
    <location>
        <begin position="1"/>
        <end position="73"/>
    </location>
</feature>
<feature type="domain" description="RNase NYN" evidence="2">
    <location>
        <begin position="357"/>
        <end position="506"/>
    </location>
</feature>
<evidence type="ECO:0000313" key="4">
    <source>
        <dbReference type="Proteomes" id="UP001378592"/>
    </source>
</evidence>
<dbReference type="Gene3D" id="3.40.50.11980">
    <property type="match status" value="1"/>
</dbReference>
<accession>A0AAN9Z6J3</accession>
<dbReference type="GO" id="GO:0036464">
    <property type="term" value="C:cytoplasmic ribonucleoprotein granule"/>
    <property type="evidence" value="ECO:0007669"/>
    <property type="project" value="TreeGrafter"/>
</dbReference>
<feature type="compositionally biased region" description="Basic residues" evidence="1">
    <location>
        <begin position="26"/>
        <end position="37"/>
    </location>
</feature>
<evidence type="ECO:0000313" key="3">
    <source>
        <dbReference type="EMBL" id="KAK7866446.1"/>
    </source>
</evidence>
<keyword evidence="4" id="KW-1185">Reference proteome</keyword>
<organism evidence="3 4">
    <name type="scientific">Gryllus longicercus</name>
    <dbReference type="NCBI Taxonomy" id="2509291"/>
    <lineage>
        <taxon>Eukaryota</taxon>
        <taxon>Metazoa</taxon>
        <taxon>Ecdysozoa</taxon>
        <taxon>Arthropoda</taxon>
        <taxon>Hexapoda</taxon>
        <taxon>Insecta</taxon>
        <taxon>Pterygota</taxon>
        <taxon>Neoptera</taxon>
        <taxon>Polyneoptera</taxon>
        <taxon>Orthoptera</taxon>
        <taxon>Ensifera</taxon>
        <taxon>Gryllidea</taxon>
        <taxon>Grylloidea</taxon>
        <taxon>Gryllidae</taxon>
        <taxon>Gryllinae</taxon>
        <taxon>Gryllus</taxon>
    </lineage>
</organism>
<dbReference type="Proteomes" id="UP001378592">
    <property type="component" value="Unassembled WGS sequence"/>
</dbReference>
<protein>
    <recommendedName>
        <fullName evidence="2">RNase NYN domain-containing protein</fullName>
    </recommendedName>
</protein>
<proteinExistence type="predicted"/>
<dbReference type="GO" id="GO:0004521">
    <property type="term" value="F:RNA endonuclease activity"/>
    <property type="evidence" value="ECO:0007669"/>
    <property type="project" value="TreeGrafter"/>
</dbReference>
<dbReference type="EMBL" id="JAZDUA010000147">
    <property type="protein sequence ID" value="KAK7866446.1"/>
    <property type="molecule type" value="Genomic_DNA"/>
</dbReference>